<dbReference type="STRING" id="626522.GCWU000325_00706"/>
<organism evidence="2 3">
    <name type="scientific">Alloprevotella tannerae ATCC 51259</name>
    <dbReference type="NCBI Taxonomy" id="626522"/>
    <lineage>
        <taxon>Bacteria</taxon>
        <taxon>Pseudomonadati</taxon>
        <taxon>Bacteroidota</taxon>
        <taxon>Bacteroidia</taxon>
        <taxon>Bacteroidales</taxon>
        <taxon>Prevotellaceae</taxon>
        <taxon>Alloprevotella</taxon>
    </lineage>
</organism>
<keyword evidence="3" id="KW-1185">Reference proteome</keyword>
<dbReference type="GeneID" id="84577447"/>
<evidence type="ECO:0000256" key="1">
    <source>
        <dbReference type="SAM" id="MobiDB-lite"/>
    </source>
</evidence>
<dbReference type="HOGENOM" id="CLU_3156423_0_0_10"/>
<comment type="caution">
    <text evidence="2">The sequence shown here is derived from an EMBL/GenBank/DDBJ whole genome shotgun (WGS) entry which is preliminary data.</text>
</comment>
<evidence type="ECO:0000313" key="3">
    <source>
        <dbReference type="Proteomes" id="UP000003460"/>
    </source>
</evidence>
<proteinExistence type="predicted"/>
<accession>C9LES5</accession>
<name>C9LES5_9BACT</name>
<gene>
    <name evidence="2" type="ORF">GCWU000325_00706</name>
</gene>
<dbReference type="RefSeq" id="WP_006254481.1">
    <property type="nucleotide sequence ID" value="NZ_GG700642.1"/>
</dbReference>
<dbReference type="EMBL" id="ACIJ02000016">
    <property type="protein sequence ID" value="EEX72244.1"/>
    <property type="molecule type" value="Genomic_DNA"/>
</dbReference>
<sequence>MWRIEGRKEVFVSPKKKEDGAVPNGGGADFRRRIKGGESSVDKRRCND</sequence>
<reference evidence="2" key="1">
    <citation type="submission" date="2009-09" db="EMBL/GenBank/DDBJ databases">
        <authorList>
            <person name="Weinstock G."/>
            <person name="Sodergren E."/>
            <person name="Clifton S."/>
            <person name="Fulton L."/>
            <person name="Fulton B."/>
            <person name="Courtney L."/>
            <person name="Fronick C."/>
            <person name="Harrison M."/>
            <person name="Strong C."/>
            <person name="Farmer C."/>
            <person name="Delahaunty K."/>
            <person name="Markovic C."/>
            <person name="Hall O."/>
            <person name="Minx P."/>
            <person name="Tomlinson C."/>
            <person name="Mitreva M."/>
            <person name="Nelson J."/>
            <person name="Hou S."/>
            <person name="Wollam A."/>
            <person name="Pepin K.H."/>
            <person name="Johnson M."/>
            <person name="Bhonagiri V."/>
            <person name="Nash W.E."/>
            <person name="Warren W."/>
            <person name="Chinwalla A."/>
            <person name="Mardis E.R."/>
            <person name="Wilson R.K."/>
        </authorList>
    </citation>
    <scope>NUCLEOTIDE SEQUENCE [LARGE SCALE GENOMIC DNA]</scope>
    <source>
        <strain evidence="2">ATCC 51259</strain>
    </source>
</reference>
<dbReference type="AlphaFoldDB" id="C9LES5"/>
<feature type="region of interest" description="Disordered" evidence="1">
    <location>
        <begin position="15"/>
        <end position="48"/>
    </location>
</feature>
<evidence type="ECO:0000313" key="2">
    <source>
        <dbReference type="EMBL" id="EEX72244.1"/>
    </source>
</evidence>
<dbReference type="Proteomes" id="UP000003460">
    <property type="component" value="Unassembled WGS sequence"/>
</dbReference>
<protein>
    <submittedName>
        <fullName evidence="2">Uncharacterized protein</fullName>
    </submittedName>
</protein>